<keyword evidence="1 4" id="KW-0732">Signal</keyword>
<comment type="similarity">
    <text evidence="3">Belongs to the PMEI family.</text>
</comment>
<sequence length="187" mass="20334">MKIPARTQVLFLLLVLFDLYGLLRADLIADTCRKTIYPGICVSTLRSNPRSAGADVAGLARIVFDTALPKANSTLNLVNELYAKALKAKEKSFFEYLSNCLNQYEEAVSSLNGCTEYLGSDNFGTVLRATQAVSYVLICEKEFIALRPIGERASPITAQNNAVEQLVSIALGIVKSLGCNQPICSFS</sequence>
<organism evidence="6 7">
    <name type="scientific">Rhododendron williamsianum</name>
    <dbReference type="NCBI Taxonomy" id="262921"/>
    <lineage>
        <taxon>Eukaryota</taxon>
        <taxon>Viridiplantae</taxon>
        <taxon>Streptophyta</taxon>
        <taxon>Embryophyta</taxon>
        <taxon>Tracheophyta</taxon>
        <taxon>Spermatophyta</taxon>
        <taxon>Magnoliopsida</taxon>
        <taxon>eudicotyledons</taxon>
        <taxon>Gunneridae</taxon>
        <taxon>Pentapetalae</taxon>
        <taxon>asterids</taxon>
        <taxon>Ericales</taxon>
        <taxon>Ericaceae</taxon>
        <taxon>Ericoideae</taxon>
        <taxon>Rhodoreae</taxon>
        <taxon>Rhododendron</taxon>
    </lineage>
</organism>
<evidence type="ECO:0000256" key="1">
    <source>
        <dbReference type="ARBA" id="ARBA00022729"/>
    </source>
</evidence>
<evidence type="ECO:0000256" key="2">
    <source>
        <dbReference type="ARBA" id="ARBA00023157"/>
    </source>
</evidence>
<feature type="domain" description="Pectinesterase inhibitor" evidence="5">
    <location>
        <begin position="23"/>
        <end position="173"/>
    </location>
</feature>
<dbReference type="Proteomes" id="UP000428333">
    <property type="component" value="Linkage Group LG03"/>
</dbReference>
<dbReference type="NCBIfam" id="TIGR01614">
    <property type="entry name" value="PME_inhib"/>
    <property type="match status" value="1"/>
</dbReference>
<dbReference type="PANTHER" id="PTHR36710:SF18">
    <property type="entry name" value="PECTINESTERASE INHIBITOR 5-RELATED"/>
    <property type="match status" value="1"/>
</dbReference>
<protein>
    <recommendedName>
        <fullName evidence="5">Pectinesterase inhibitor domain-containing protein</fullName>
    </recommendedName>
</protein>
<dbReference type="EMBL" id="QEFC01000648">
    <property type="protein sequence ID" value="KAE9462892.1"/>
    <property type="molecule type" value="Genomic_DNA"/>
</dbReference>
<name>A0A6A4M0F3_9ERIC</name>
<dbReference type="GO" id="GO:0004857">
    <property type="term" value="F:enzyme inhibitor activity"/>
    <property type="evidence" value="ECO:0007669"/>
    <property type="project" value="InterPro"/>
</dbReference>
<feature type="non-terminal residue" evidence="6">
    <location>
        <position position="1"/>
    </location>
</feature>
<evidence type="ECO:0000259" key="5">
    <source>
        <dbReference type="SMART" id="SM00856"/>
    </source>
</evidence>
<evidence type="ECO:0000313" key="6">
    <source>
        <dbReference type="EMBL" id="KAE9462892.1"/>
    </source>
</evidence>
<dbReference type="SMART" id="SM00856">
    <property type="entry name" value="PMEI"/>
    <property type="match status" value="1"/>
</dbReference>
<dbReference type="Pfam" id="PF04043">
    <property type="entry name" value="PMEI"/>
    <property type="match status" value="1"/>
</dbReference>
<evidence type="ECO:0000256" key="4">
    <source>
        <dbReference type="SAM" id="SignalP"/>
    </source>
</evidence>
<dbReference type="InterPro" id="IPR006501">
    <property type="entry name" value="Pectinesterase_inhib_dom"/>
</dbReference>
<dbReference type="PANTHER" id="PTHR36710">
    <property type="entry name" value="PECTINESTERASE INHIBITOR-LIKE"/>
    <property type="match status" value="1"/>
</dbReference>
<gene>
    <name evidence="6" type="ORF">C3L33_05201</name>
</gene>
<proteinExistence type="inferred from homology"/>
<comment type="caution">
    <text evidence="6">The sequence shown here is derived from an EMBL/GenBank/DDBJ whole genome shotgun (WGS) entry which is preliminary data.</text>
</comment>
<feature type="signal peptide" evidence="4">
    <location>
        <begin position="1"/>
        <end position="25"/>
    </location>
</feature>
<evidence type="ECO:0000256" key="3">
    <source>
        <dbReference type="ARBA" id="ARBA00038471"/>
    </source>
</evidence>
<dbReference type="InterPro" id="IPR052421">
    <property type="entry name" value="PCW_Enzyme_Inhibitor"/>
</dbReference>
<keyword evidence="7" id="KW-1185">Reference proteome</keyword>
<dbReference type="OrthoDB" id="764172at2759"/>
<keyword evidence="2" id="KW-1015">Disulfide bond</keyword>
<dbReference type="Gene3D" id="1.20.140.40">
    <property type="entry name" value="Invertase/pectin methylesterase inhibitor family protein"/>
    <property type="match status" value="1"/>
</dbReference>
<reference evidence="6 7" key="1">
    <citation type="journal article" date="2019" name="Genome Biol. Evol.">
        <title>The Rhododendron genome and chromosomal organization provide insight into shared whole-genome duplications across the heath family (Ericaceae).</title>
        <authorList>
            <person name="Soza V.L."/>
            <person name="Lindsley D."/>
            <person name="Waalkes A."/>
            <person name="Ramage E."/>
            <person name="Patwardhan R.P."/>
            <person name="Burton J.N."/>
            <person name="Adey A."/>
            <person name="Kumar A."/>
            <person name="Qiu R."/>
            <person name="Shendure J."/>
            <person name="Hall B."/>
        </authorList>
    </citation>
    <scope>NUCLEOTIDE SEQUENCE [LARGE SCALE GENOMIC DNA]</scope>
    <source>
        <strain evidence="6">RSF 1966-606</strain>
    </source>
</reference>
<dbReference type="InterPro" id="IPR035513">
    <property type="entry name" value="Invertase/methylesterase_inhib"/>
</dbReference>
<dbReference type="SUPFAM" id="SSF101148">
    <property type="entry name" value="Plant invertase/pectin methylesterase inhibitor"/>
    <property type="match status" value="1"/>
</dbReference>
<accession>A0A6A4M0F3</accession>
<evidence type="ECO:0000313" key="7">
    <source>
        <dbReference type="Proteomes" id="UP000428333"/>
    </source>
</evidence>
<dbReference type="AlphaFoldDB" id="A0A6A4M0F3"/>
<feature type="chain" id="PRO_5025341855" description="Pectinesterase inhibitor domain-containing protein" evidence="4">
    <location>
        <begin position="26"/>
        <end position="187"/>
    </location>
</feature>